<organism evidence="2 3">
    <name type="scientific">Streptococcus pluranimalium</name>
    <dbReference type="NCBI Taxonomy" id="82348"/>
    <lineage>
        <taxon>Bacteria</taxon>
        <taxon>Bacillati</taxon>
        <taxon>Bacillota</taxon>
        <taxon>Bacilli</taxon>
        <taxon>Lactobacillales</taxon>
        <taxon>Streptococcaceae</taxon>
        <taxon>Streptococcus</taxon>
    </lineage>
</organism>
<feature type="transmembrane region" description="Helical" evidence="1">
    <location>
        <begin position="188"/>
        <end position="213"/>
    </location>
</feature>
<protein>
    <submittedName>
        <fullName evidence="2">Uncharacterized protein</fullName>
    </submittedName>
</protein>
<keyword evidence="1" id="KW-0812">Transmembrane</keyword>
<name>A0A345VJL1_9STRE</name>
<feature type="transmembrane region" description="Helical" evidence="1">
    <location>
        <begin position="87"/>
        <end position="110"/>
    </location>
</feature>
<feature type="transmembrane region" description="Helical" evidence="1">
    <location>
        <begin position="158"/>
        <end position="176"/>
    </location>
</feature>
<evidence type="ECO:0000313" key="3">
    <source>
        <dbReference type="Proteomes" id="UP000255411"/>
    </source>
</evidence>
<dbReference type="RefSeq" id="WP_115130130.1">
    <property type="nucleotide sequence ID" value="NZ_CP022601.1"/>
</dbReference>
<gene>
    <name evidence="2" type="ORF">Sp14A_09920</name>
</gene>
<evidence type="ECO:0000256" key="1">
    <source>
        <dbReference type="SAM" id="Phobius"/>
    </source>
</evidence>
<dbReference type="AlphaFoldDB" id="A0A345VJL1"/>
<keyword evidence="1" id="KW-0472">Membrane</keyword>
<feature type="transmembrane region" description="Helical" evidence="1">
    <location>
        <begin position="21"/>
        <end position="48"/>
    </location>
</feature>
<sequence length="226" mass="24738">MTKKKNKKDTTIDSTKIHPSIKYGIPLANLSILSWVNIFFVFGLTLILKEIGGYLFLTFLIASIISALSLLVSFFKAFIKTYQIFSYILVFFDALITTLWMTLGGLALYVSDGGVTPDDFTPSRVWSYLIPVIGLFIVSLVSFTIYHQNMVVLKLNKGRAVSYPISLGAIVSSVILGRHSSSPLSDTIAAIIGAIIGAGLFPGGAVGAIFCIIDLIKHPELKEYYE</sequence>
<feature type="transmembrane region" description="Helical" evidence="1">
    <location>
        <begin position="54"/>
        <end position="75"/>
    </location>
</feature>
<keyword evidence="1" id="KW-1133">Transmembrane helix</keyword>
<dbReference type="EMBL" id="CP022601">
    <property type="protein sequence ID" value="AXJ12913.1"/>
    <property type="molecule type" value="Genomic_DNA"/>
</dbReference>
<evidence type="ECO:0000313" key="2">
    <source>
        <dbReference type="EMBL" id="AXJ12913.1"/>
    </source>
</evidence>
<reference evidence="2 3" key="1">
    <citation type="submission" date="2017-07" db="EMBL/GenBank/DDBJ databases">
        <title>Streptococcus pluranimalium as cause of bovine abortion.</title>
        <authorList>
            <person name="Rodriguez Campos S."/>
            <person name="Gobeli Brawand S."/>
            <person name="Brodard I."/>
            <person name="Rychener L."/>
            <person name="Perreten V."/>
        </authorList>
    </citation>
    <scope>NUCLEOTIDE SEQUENCE [LARGE SCALE GENOMIC DNA]</scope>
    <source>
        <strain evidence="2 3">14A0014</strain>
    </source>
</reference>
<dbReference type="Proteomes" id="UP000255411">
    <property type="component" value="Chromosome"/>
</dbReference>
<proteinExistence type="predicted"/>
<feature type="transmembrane region" description="Helical" evidence="1">
    <location>
        <begin position="125"/>
        <end position="146"/>
    </location>
</feature>
<accession>A0A345VJL1</accession>